<evidence type="ECO:0000256" key="1">
    <source>
        <dbReference type="ARBA" id="ARBA00022801"/>
    </source>
</evidence>
<comment type="caution">
    <text evidence="4">The sequence shown here is derived from an EMBL/GenBank/DDBJ whole genome shotgun (WGS) entry which is preliminary data.</text>
</comment>
<feature type="region of interest" description="Disordered" evidence="2">
    <location>
        <begin position="52"/>
        <end position="108"/>
    </location>
</feature>
<dbReference type="InterPro" id="IPR012462">
    <property type="entry name" value="UFSP1/2_DUB_cat"/>
</dbReference>
<sequence length="432" mass="48880">MTYPSRKPSPPPTHEPKESQATHDPDENEDDEFVECPIEDCGEFITLAELEDHVQLHSEETQSDSASIPTTVSSPPRNDSRPTSTDTARSSESRRVRSRKHIKSAKQSHAIEAWKRLFHVPSTVKDSGSRNHSSSPPGIRKRLGKSELGKYAHEDKMPDWLVALLKKGKYVKSEGMIFVLEQLLAHSSSTEWAFLCHPCVQHISKLRREGGFCGYRNIQMLCSYMIGVETPDSAVFRGKIPSIFRIQDHIEDAWDLGINENGRAETGGVKGSRKYIGTPEAQAMLVSLGIHCEAQGFKNPEASVAETALLHYVQDYFSTALFDPDQKVRLTDLPPIYFQHRGHSMTIIGLERRTSGELQLLVFDPMFHDPAYLTGPDPLRRTPSRNSQAGLKFYRRGHNYLKKYHEFEVLALLGPQEDTAQNMYYNQRTRTS</sequence>
<dbReference type="Pfam" id="PF07910">
    <property type="entry name" value="Peptidase_C78"/>
    <property type="match status" value="1"/>
</dbReference>
<feature type="region of interest" description="Disordered" evidence="2">
    <location>
        <begin position="1"/>
        <end position="34"/>
    </location>
</feature>
<feature type="compositionally biased region" description="Polar residues" evidence="2">
    <location>
        <begin position="63"/>
        <end position="88"/>
    </location>
</feature>
<accession>A0A9P8Y8W7</accession>
<evidence type="ECO:0000256" key="2">
    <source>
        <dbReference type="SAM" id="MobiDB-lite"/>
    </source>
</evidence>
<keyword evidence="1" id="KW-0378">Hydrolase</keyword>
<proteinExistence type="predicted"/>
<dbReference type="Proteomes" id="UP000756346">
    <property type="component" value="Unassembled WGS sequence"/>
</dbReference>
<feature type="region of interest" description="Disordered" evidence="2">
    <location>
        <begin position="124"/>
        <end position="145"/>
    </location>
</feature>
<evidence type="ECO:0000313" key="5">
    <source>
        <dbReference type="Proteomes" id="UP000756346"/>
    </source>
</evidence>
<feature type="compositionally biased region" description="Basic residues" evidence="2">
    <location>
        <begin position="96"/>
        <end position="106"/>
    </location>
</feature>
<dbReference type="OrthoDB" id="288987at2759"/>
<evidence type="ECO:0000259" key="3">
    <source>
        <dbReference type="Pfam" id="PF07910"/>
    </source>
</evidence>
<name>A0A9P8Y8W7_9PEZI</name>
<dbReference type="GO" id="GO:0016787">
    <property type="term" value="F:hydrolase activity"/>
    <property type="evidence" value="ECO:0007669"/>
    <property type="project" value="UniProtKB-KW"/>
</dbReference>
<dbReference type="GeneID" id="70177379"/>
<dbReference type="RefSeq" id="XP_046014166.1">
    <property type="nucleotide sequence ID" value="XM_046147833.1"/>
</dbReference>
<organism evidence="4 5">
    <name type="scientific">Microdochium trichocladiopsis</name>
    <dbReference type="NCBI Taxonomy" id="1682393"/>
    <lineage>
        <taxon>Eukaryota</taxon>
        <taxon>Fungi</taxon>
        <taxon>Dikarya</taxon>
        <taxon>Ascomycota</taxon>
        <taxon>Pezizomycotina</taxon>
        <taxon>Sordariomycetes</taxon>
        <taxon>Xylariomycetidae</taxon>
        <taxon>Xylariales</taxon>
        <taxon>Microdochiaceae</taxon>
        <taxon>Microdochium</taxon>
    </lineage>
</organism>
<gene>
    <name evidence="4" type="ORF">B0I36DRAFT_107839</name>
</gene>
<feature type="domain" description="UFSP1/2/DUB catalytic" evidence="3">
    <location>
        <begin position="193"/>
        <end position="409"/>
    </location>
</feature>
<keyword evidence="5" id="KW-1185">Reference proteome</keyword>
<feature type="compositionally biased region" description="Polar residues" evidence="2">
    <location>
        <begin position="124"/>
        <end position="136"/>
    </location>
</feature>
<dbReference type="AlphaFoldDB" id="A0A9P8Y8W7"/>
<protein>
    <submittedName>
        <fullName evidence="4">Peptidase family C78-domain-containing protein</fullName>
    </submittedName>
</protein>
<feature type="compositionally biased region" description="Basic and acidic residues" evidence="2">
    <location>
        <begin position="14"/>
        <end position="25"/>
    </location>
</feature>
<evidence type="ECO:0000313" key="4">
    <source>
        <dbReference type="EMBL" id="KAH7033334.1"/>
    </source>
</evidence>
<dbReference type="EMBL" id="JAGTJQ010000004">
    <property type="protein sequence ID" value="KAH7033334.1"/>
    <property type="molecule type" value="Genomic_DNA"/>
</dbReference>
<dbReference type="Gene3D" id="3.90.70.130">
    <property type="match status" value="1"/>
</dbReference>
<reference evidence="4" key="1">
    <citation type="journal article" date="2021" name="Nat. Commun.">
        <title>Genetic determinants of endophytism in the Arabidopsis root mycobiome.</title>
        <authorList>
            <person name="Mesny F."/>
            <person name="Miyauchi S."/>
            <person name="Thiergart T."/>
            <person name="Pickel B."/>
            <person name="Atanasova L."/>
            <person name="Karlsson M."/>
            <person name="Huettel B."/>
            <person name="Barry K.W."/>
            <person name="Haridas S."/>
            <person name="Chen C."/>
            <person name="Bauer D."/>
            <person name="Andreopoulos W."/>
            <person name="Pangilinan J."/>
            <person name="LaButti K."/>
            <person name="Riley R."/>
            <person name="Lipzen A."/>
            <person name="Clum A."/>
            <person name="Drula E."/>
            <person name="Henrissat B."/>
            <person name="Kohler A."/>
            <person name="Grigoriev I.V."/>
            <person name="Martin F.M."/>
            <person name="Hacquard S."/>
        </authorList>
    </citation>
    <scope>NUCLEOTIDE SEQUENCE</scope>
    <source>
        <strain evidence="4">MPI-CAGE-CH-0230</strain>
    </source>
</reference>